<evidence type="ECO:0000313" key="8">
    <source>
        <dbReference type="Proteomes" id="UP000464507"/>
    </source>
</evidence>
<evidence type="ECO:0000256" key="4">
    <source>
        <dbReference type="ARBA" id="ARBA00022989"/>
    </source>
</evidence>
<dbReference type="PANTHER" id="PTHR30086">
    <property type="entry name" value="ARGININE EXPORTER PROTEIN ARGO"/>
    <property type="match status" value="1"/>
</dbReference>
<feature type="transmembrane region" description="Helical" evidence="6">
    <location>
        <begin position="70"/>
        <end position="89"/>
    </location>
</feature>
<dbReference type="KEGG" id="mant:BHD05_07450"/>
<feature type="transmembrane region" description="Helical" evidence="6">
    <location>
        <begin position="6"/>
        <end position="29"/>
    </location>
</feature>
<evidence type="ECO:0000313" key="7">
    <source>
        <dbReference type="EMBL" id="QHO69502.1"/>
    </source>
</evidence>
<dbReference type="Pfam" id="PF01810">
    <property type="entry name" value="LysE"/>
    <property type="match status" value="1"/>
</dbReference>
<accession>A0A7L5AHL5</accession>
<keyword evidence="8" id="KW-1185">Reference proteome</keyword>
<dbReference type="EMBL" id="CP017146">
    <property type="protein sequence ID" value="QHO69502.1"/>
    <property type="molecule type" value="Genomic_DNA"/>
</dbReference>
<evidence type="ECO:0000256" key="1">
    <source>
        <dbReference type="ARBA" id="ARBA00004651"/>
    </source>
</evidence>
<evidence type="ECO:0000256" key="2">
    <source>
        <dbReference type="ARBA" id="ARBA00022475"/>
    </source>
</evidence>
<evidence type="ECO:0000256" key="5">
    <source>
        <dbReference type="ARBA" id="ARBA00023136"/>
    </source>
</evidence>
<sequence length="213" mass="21837">MVSPEAMLAFALVSIPLILLPGPSVLFVIGRALSLGRIGALLSVVGNALGSLVAGLAVAFGVGVVVQQSVVLFTVLKVAGGLYIIYLGVQAVRHRNPVADADARRIVVHSKLRLLREGFVVGVTNPKTIVFLIAVLPQFVDHGAGGVPTQMASLAAVFIAVAVVLDTGWALAAGAARDWFARSPQRLSRLGATGGVLMVGIGAATLFVGNGKD</sequence>
<feature type="transmembrane region" description="Helical" evidence="6">
    <location>
        <begin position="41"/>
        <end position="64"/>
    </location>
</feature>
<dbReference type="OrthoDB" id="3175972at2"/>
<keyword evidence="4 6" id="KW-1133">Transmembrane helix</keyword>
<name>A0A7L5AHL5_9MICO</name>
<dbReference type="Proteomes" id="UP000464507">
    <property type="component" value="Chromosome"/>
</dbReference>
<feature type="transmembrane region" description="Helical" evidence="6">
    <location>
        <begin position="119"/>
        <end position="140"/>
    </location>
</feature>
<gene>
    <name evidence="7" type="ORF">BHD05_07450</name>
</gene>
<keyword evidence="2" id="KW-1003">Cell membrane</keyword>
<reference evidence="7 8" key="1">
    <citation type="submission" date="2016-09" db="EMBL/GenBank/DDBJ databases">
        <title>Complete genome sequence of microbes from the polar regions.</title>
        <authorList>
            <person name="Liao L."/>
            <person name="Chen B."/>
        </authorList>
    </citation>
    <scope>NUCLEOTIDE SEQUENCE [LARGE SCALE GENOMIC DNA]</scope>
    <source>
        <strain evidence="7 8">ZS314</strain>
    </source>
</reference>
<dbReference type="AlphaFoldDB" id="A0A7L5AHL5"/>
<dbReference type="GO" id="GO:0005886">
    <property type="term" value="C:plasma membrane"/>
    <property type="evidence" value="ECO:0007669"/>
    <property type="project" value="UniProtKB-SubCell"/>
</dbReference>
<dbReference type="PANTHER" id="PTHR30086:SF20">
    <property type="entry name" value="ARGININE EXPORTER PROTEIN ARGO-RELATED"/>
    <property type="match status" value="1"/>
</dbReference>
<evidence type="ECO:0000256" key="6">
    <source>
        <dbReference type="SAM" id="Phobius"/>
    </source>
</evidence>
<feature type="transmembrane region" description="Helical" evidence="6">
    <location>
        <begin position="187"/>
        <end position="208"/>
    </location>
</feature>
<dbReference type="RefSeq" id="WP_161885873.1">
    <property type="nucleotide sequence ID" value="NZ_CP017146.1"/>
</dbReference>
<dbReference type="PIRSF" id="PIRSF006324">
    <property type="entry name" value="LeuE"/>
    <property type="match status" value="1"/>
</dbReference>
<comment type="subcellular location">
    <subcellularLocation>
        <location evidence="1">Cell membrane</location>
        <topology evidence="1">Multi-pass membrane protein</topology>
    </subcellularLocation>
</comment>
<organism evidence="7 8">
    <name type="scientific">Marisediminicola antarctica</name>
    <dbReference type="NCBI Taxonomy" id="674079"/>
    <lineage>
        <taxon>Bacteria</taxon>
        <taxon>Bacillati</taxon>
        <taxon>Actinomycetota</taxon>
        <taxon>Actinomycetes</taxon>
        <taxon>Micrococcales</taxon>
        <taxon>Microbacteriaceae</taxon>
        <taxon>Marisediminicola</taxon>
    </lineage>
</organism>
<protein>
    <submittedName>
        <fullName evidence="7">Lysine transporter LysE</fullName>
    </submittedName>
</protein>
<dbReference type="GO" id="GO:0015171">
    <property type="term" value="F:amino acid transmembrane transporter activity"/>
    <property type="evidence" value="ECO:0007669"/>
    <property type="project" value="TreeGrafter"/>
</dbReference>
<feature type="transmembrane region" description="Helical" evidence="6">
    <location>
        <begin position="152"/>
        <end position="175"/>
    </location>
</feature>
<proteinExistence type="predicted"/>
<keyword evidence="3 6" id="KW-0812">Transmembrane</keyword>
<dbReference type="InterPro" id="IPR001123">
    <property type="entry name" value="LeuE-type"/>
</dbReference>
<keyword evidence="5 6" id="KW-0472">Membrane</keyword>
<evidence type="ECO:0000256" key="3">
    <source>
        <dbReference type="ARBA" id="ARBA00022692"/>
    </source>
</evidence>